<keyword evidence="1" id="KW-0472">Membrane</keyword>
<feature type="transmembrane region" description="Helical" evidence="1">
    <location>
        <begin position="12"/>
        <end position="30"/>
    </location>
</feature>
<accession>A0A7X0BQC3</accession>
<keyword evidence="1" id="KW-0812">Transmembrane</keyword>
<organism evidence="2 3">
    <name type="scientific">Pseudomonas fluvialis</name>
    <dbReference type="NCBI Taxonomy" id="1793966"/>
    <lineage>
        <taxon>Bacteria</taxon>
        <taxon>Pseudomonadati</taxon>
        <taxon>Pseudomonadota</taxon>
        <taxon>Gammaproteobacteria</taxon>
        <taxon>Pseudomonadales</taxon>
        <taxon>Pseudomonadaceae</taxon>
        <taxon>Pseudomonas</taxon>
    </lineage>
</organism>
<gene>
    <name evidence="2" type="ORF">HNP49_000546</name>
</gene>
<dbReference type="AlphaFoldDB" id="A0A7X0BQC3"/>
<protein>
    <submittedName>
        <fullName evidence="2">Uncharacterized protein</fullName>
    </submittedName>
</protein>
<name>A0A7X0BQC3_9PSED</name>
<dbReference type="Proteomes" id="UP000557193">
    <property type="component" value="Unassembled WGS sequence"/>
</dbReference>
<keyword evidence="3" id="KW-1185">Reference proteome</keyword>
<evidence type="ECO:0000313" key="3">
    <source>
        <dbReference type="Proteomes" id="UP000557193"/>
    </source>
</evidence>
<reference evidence="2 3" key="1">
    <citation type="submission" date="2020-08" db="EMBL/GenBank/DDBJ databases">
        <title>Functional genomics of gut bacteria from endangered species of beetles.</title>
        <authorList>
            <person name="Carlos-Shanley C."/>
        </authorList>
    </citation>
    <scope>NUCLEOTIDE SEQUENCE [LARGE SCALE GENOMIC DNA]</scope>
    <source>
        <strain evidence="2 3">S00202</strain>
    </source>
</reference>
<proteinExistence type="predicted"/>
<sequence length="208" mass="22800">MNSFASLRPAHYLWFALLAAGSFLLAYLALRPQPPTEPLAEFKSWQAPLLQPLAEGRLSLAQLVDAAPGELWLQPRLEGPRLLYRAELAENGRTWAVEAELSLTSEQRQSLQQATAAQVADGEVPLGAGLRDELGPQKIAQLLIKPGSALVAEASLLPTFGPPRLRLQLAAGEAWVYPEQGLTIHLAERQLVLLHWLPVARMKAQLKD</sequence>
<dbReference type="EMBL" id="JACHLL010000001">
    <property type="protein sequence ID" value="MBB6340396.1"/>
    <property type="molecule type" value="Genomic_DNA"/>
</dbReference>
<evidence type="ECO:0000256" key="1">
    <source>
        <dbReference type="SAM" id="Phobius"/>
    </source>
</evidence>
<comment type="caution">
    <text evidence="2">The sequence shown here is derived from an EMBL/GenBank/DDBJ whole genome shotgun (WGS) entry which is preliminary data.</text>
</comment>
<dbReference type="RefSeq" id="WP_184680405.1">
    <property type="nucleotide sequence ID" value="NZ_JACHLL010000001.1"/>
</dbReference>
<evidence type="ECO:0000313" key="2">
    <source>
        <dbReference type="EMBL" id="MBB6340396.1"/>
    </source>
</evidence>
<keyword evidence="1" id="KW-1133">Transmembrane helix</keyword>